<dbReference type="Proteomes" id="UP000177871">
    <property type="component" value="Unassembled WGS sequence"/>
</dbReference>
<dbReference type="PANTHER" id="PTHR48090">
    <property type="entry name" value="UNDECAPRENYL-PHOSPHATE 4-DEOXY-4-FORMAMIDO-L-ARABINOSE TRANSFERASE-RELATED"/>
    <property type="match status" value="1"/>
</dbReference>
<dbReference type="SUPFAM" id="SSF53448">
    <property type="entry name" value="Nucleotide-diphospho-sugar transferases"/>
    <property type="match status" value="1"/>
</dbReference>
<feature type="transmembrane region" description="Helical" evidence="1">
    <location>
        <begin position="375"/>
        <end position="393"/>
    </location>
</feature>
<dbReference type="CDD" id="cd04179">
    <property type="entry name" value="DPM_DPG-synthase_like"/>
    <property type="match status" value="1"/>
</dbReference>
<dbReference type="PANTHER" id="PTHR48090:SF7">
    <property type="entry name" value="RFBJ PROTEIN"/>
    <property type="match status" value="1"/>
</dbReference>
<evidence type="ECO:0000313" key="5">
    <source>
        <dbReference type="Proteomes" id="UP000177871"/>
    </source>
</evidence>
<dbReference type="InterPro" id="IPR050256">
    <property type="entry name" value="Glycosyltransferase_2"/>
</dbReference>
<evidence type="ECO:0008006" key="6">
    <source>
        <dbReference type="Google" id="ProtNLM"/>
    </source>
</evidence>
<keyword evidence="1" id="KW-0812">Transmembrane</keyword>
<dbReference type="AlphaFoldDB" id="A0A1F6A3C8"/>
<proteinExistence type="predicted"/>
<feature type="transmembrane region" description="Helical" evidence="1">
    <location>
        <begin position="606"/>
        <end position="632"/>
    </location>
</feature>
<comment type="caution">
    <text evidence="4">The sequence shown here is derived from an EMBL/GenBank/DDBJ whole genome shotgun (WGS) entry which is preliminary data.</text>
</comment>
<feature type="transmembrane region" description="Helical" evidence="1">
    <location>
        <begin position="554"/>
        <end position="572"/>
    </location>
</feature>
<gene>
    <name evidence="4" type="ORF">A2721_01995</name>
</gene>
<feature type="domain" description="Glycosyltransferase 2-like" evidence="2">
    <location>
        <begin position="14"/>
        <end position="166"/>
    </location>
</feature>
<feature type="domain" description="Glycosyltransferase RgtA/B/C/D-like" evidence="3">
    <location>
        <begin position="305"/>
        <end position="451"/>
    </location>
</feature>
<keyword evidence="1" id="KW-1133">Transmembrane helix</keyword>
<feature type="transmembrane region" description="Helical" evidence="1">
    <location>
        <begin position="529"/>
        <end position="548"/>
    </location>
</feature>
<dbReference type="Gene3D" id="3.90.550.10">
    <property type="entry name" value="Spore Coat Polysaccharide Biosynthesis Protein SpsA, Chain A"/>
    <property type="match status" value="1"/>
</dbReference>
<sequence length="745" mass="84462">MFLFNQKNLKIMISIITPAHNEESTIKQFVQSAITYLKMKKIPGEVIVAQNGSNDETASILSQLKKQYKPLRILSLPQGNKGLALRTALTEAKGEKLITLDTDLWDSKFVDQSVELLEKYDVVVGSKVIAGAKDGRPLLSRELNYLYNFAIKLFFNFKGTETHAKLSFRKDSLLPLIAKCTSDHLIFDTELIIRAEREGLPRIEIPTTAKEIRGRRFSVLDHLVKTAKNFLILGQTLGFSINRGYLILLIALVIGAFLRFFQFSDWFFFSVDEEHYAYMTRMITVNHHFPLIGGPISGTKLYMAPWFLYFNSIWFWIGNNSVLFAGAVFVFLELLAIIFVFKLAKAVFSERAAALAALLYSSSTLMALFDRHYWNITLVPLISILTFYTLYKYHQSNRKWIIVTALALGFGLSTTFSVFVIFLFALASIVVIKKRTLFQDLAKFLGIVSLLHLPLVFFDLRHEFWLLKGVKELLSGNYTSGSGYLPETLLRSLSLFVETLSQSLAISGPVDVSDVTSICDLGVQRLSSFPGIALVIVVLLSIFTFIALQKRSKTLFLILVFAAVNILSILFFRTDAQSRHFLPFLPLFFVLTGGALGYLIDLKNNLKVPILLIVIVLSLVNLLTLVTSHASYGLSDKMKAVKYIAQNTETGKFHFDSVGDCHKWGYRYLFSYLNHEPASSYLDPEFSWMYQAKPHPQDATVKATIVSPNKNIPQPDWLLDKRKQLRDRAHDRAKFGNVEVYLEKL</sequence>
<organism evidence="4 5">
    <name type="scientific">Candidatus Gottesmanbacteria bacterium RIFCSPHIGHO2_01_FULL_47_48</name>
    <dbReference type="NCBI Taxonomy" id="1798381"/>
    <lineage>
        <taxon>Bacteria</taxon>
        <taxon>Candidatus Gottesmaniibacteriota</taxon>
    </lineage>
</organism>
<dbReference type="Pfam" id="PF00535">
    <property type="entry name" value="Glycos_transf_2"/>
    <property type="match status" value="1"/>
</dbReference>
<evidence type="ECO:0000256" key="1">
    <source>
        <dbReference type="SAM" id="Phobius"/>
    </source>
</evidence>
<dbReference type="InterPro" id="IPR038731">
    <property type="entry name" value="RgtA/B/C-like"/>
</dbReference>
<keyword evidence="1" id="KW-0472">Membrane</keyword>
<feature type="transmembrane region" description="Helical" evidence="1">
    <location>
        <begin position="244"/>
        <end position="261"/>
    </location>
</feature>
<feature type="transmembrane region" description="Helical" evidence="1">
    <location>
        <begin position="400"/>
        <end position="429"/>
    </location>
</feature>
<feature type="transmembrane region" description="Helical" evidence="1">
    <location>
        <begin position="441"/>
        <end position="458"/>
    </location>
</feature>
<dbReference type="STRING" id="1798381.A2721_01995"/>
<feature type="transmembrane region" description="Helical" evidence="1">
    <location>
        <begin position="313"/>
        <end position="340"/>
    </location>
</feature>
<name>A0A1F6A3C8_9BACT</name>
<dbReference type="InterPro" id="IPR001173">
    <property type="entry name" value="Glyco_trans_2-like"/>
</dbReference>
<dbReference type="Pfam" id="PF13231">
    <property type="entry name" value="PMT_2"/>
    <property type="match status" value="1"/>
</dbReference>
<evidence type="ECO:0000259" key="3">
    <source>
        <dbReference type="Pfam" id="PF13231"/>
    </source>
</evidence>
<feature type="transmembrane region" description="Helical" evidence="1">
    <location>
        <begin position="581"/>
        <end position="600"/>
    </location>
</feature>
<accession>A0A1F6A3C8</accession>
<protein>
    <recommendedName>
        <fullName evidence="6">Glycosyltransferase 2-like domain-containing protein</fullName>
    </recommendedName>
</protein>
<evidence type="ECO:0000313" key="4">
    <source>
        <dbReference type="EMBL" id="OGG19169.1"/>
    </source>
</evidence>
<reference evidence="4 5" key="1">
    <citation type="journal article" date="2016" name="Nat. Commun.">
        <title>Thousands of microbial genomes shed light on interconnected biogeochemical processes in an aquifer system.</title>
        <authorList>
            <person name="Anantharaman K."/>
            <person name="Brown C.T."/>
            <person name="Hug L.A."/>
            <person name="Sharon I."/>
            <person name="Castelle C.J."/>
            <person name="Probst A.J."/>
            <person name="Thomas B.C."/>
            <person name="Singh A."/>
            <person name="Wilkins M.J."/>
            <person name="Karaoz U."/>
            <person name="Brodie E.L."/>
            <person name="Williams K.H."/>
            <person name="Hubbard S.S."/>
            <person name="Banfield J.F."/>
        </authorList>
    </citation>
    <scope>NUCLEOTIDE SEQUENCE [LARGE SCALE GENOMIC DNA]</scope>
</reference>
<evidence type="ECO:0000259" key="2">
    <source>
        <dbReference type="Pfam" id="PF00535"/>
    </source>
</evidence>
<dbReference type="EMBL" id="MFJK01000009">
    <property type="protein sequence ID" value="OGG19169.1"/>
    <property type="molecule type" value="Genomic_DNA"/>
</dbReference>
<dbReference type="InterPro" id="IPR029044">
    <property type="entry name" value="Nucleotide-diphossugar_trans"/>
</dbReference>